<dbReference type="PANTHER" id="PTHR32285:SF7">
    <property type="entry name" value="PROTEIN TRICHOME BIREFRINGENCE-LIKE 3"/>
    <property type="match status" value="1"/>
</dbReference>
<evidence type="ECO:0000313" key="11">
    <source>
        <dbReference type="EMBL" id="KAG2552688.1"/>
    </source>
</evidence>
<dbReference type="EMBL" id="CM029053">
    <property type="protein sequence ID" value="KAG2552688.1"/>
    <property type="molecule type" value="Genomic_DNA"/>
</dbReference>
<evidence type="ECO:0008006" key="13">
    <source>
        <dbReference type="Google" id="ProtNLM"/>
    </source>
</evidence>
<dbReference type="GO" id="GO:1990538">
    <property type="term" value="F:xylan O-acetyltransferase activity"/>
    <property type="evidence" value="ECO:0007669"/>
    <property type="project" value="UniProtKB-ARBA"/>
</dbReference>
<evidence type="ECO:0000259" key="9">
    <source>
        <dbReference type="Pfam" id="PF13839"/>
    </source>
</evidence>
<name>A0A8T0NV39_PANVG</name>
<comment type="subcellular location">
    <subcellularLocation>
        <location evidence="1">Golgi apparatus membrane</location>
        <topology evidence="1">Single-pass type II membrane protein</topology>
    </subcellularLocation>
</comment>
<evidence type="ECO:0000256" key="7">
    <source>
        <dbReference type="ARBA" id="ARBA00023034"/>
    </source>
</evidence>
<accession>A0A8T0NV39</accession>
<dbReference type="Proteomes" id="UP000823388">
    <property type="component" value="Chromosome 9K"/>
</dbReference>
<evidence type="ECO:0000256" key="6">
    <source>
        <dbReference type="ARBA" id="ARBA00022989"/>
    </source>
</evidence>
<organism evidence="11 12">
    <name type="scientific">Panicum virgatum</name>
    <name type="common">Blackwell switchgrass</name>
    <dbReference type="NCBI Taxonomy" id="38727"/>
    <lineage>
        <taxon>Eukaryota</taxon>
        <taxon>Viridiplantae</taxon>
        <taxon>Streptophyta</taxon>
        <taxon>Embryophyta</taxon>
        <taxon>Tracheophyta</taxon>
        <taxon>Spermatophyta</taxon>
        <taxon>Magnoliopsida</taxon>
        <taxon>Liliopsida</taxon>
        <taxon>Poales</taxon>
        <taxon>Poaceae</taxon>
        <taxon>PACMAD clade</taxon>
        <taxon>Panicoideae</taxon>
        <taxon>Panicodae</taxon>
        <taxon>Paniceae</taxon>
        <taxon>Panicinae</taxon>
        <taxon>Panicum</taxon>
        <taxon>Panicum sect. Hiantes</taxon>
    </lineage>
</organism>
<protein>
    <recommendedName>
        <fullName evidence="13">Trichome birefringence-like N-terminal domain-containing protein</fullName>
    </recommendedName>
</protein>
<dbReference type="OrthoDB" id="630188at2759"/>
<keyword evidence="8" id="KW-0472">Membrane</keyword>
<evidence type="ECO:0000259" key="10">
    <source>
        <dbReference type="Pfam" id="PF14416"/>
    </source>
</evidence>
<evidence type="ECO:0000256" key="1">
    <source>
        <dbReference type="ARBA" id="ARBA00004323"/>
    </source>
</evidence>
<comment type="similarity">
    <text evidence="2">Belongs to the PC-esterase family. TBL subfamily.</text>
</comment>
<comment type="caution">
    <text evidence="11">The sequence shown here is derived from an EMBL/GenBank/DDBJ whole genome shotgun (WGS) entry which is preliminary data.</text>
</comment>
<keyword evidence="7" id="KW-0333">Golgi apparatus</keyword>
<dbReference type="PANTHER" id="PTHR32285">
    <property type="entry name" value="PROTEIN TRICHOME BIREFRINGENCE-LIKE 9-RELATED"/>
    <property type="match status" value="1"/>
</dbReference>
<reference evidence="11" key="1">
    <citation type="submission" date="2020-05" db="EMBL/GenBank/DDBJ databases">
        <title>WGS assembly of Panicum virgatum.</title>
        <authorList>
            <person name="Lovell J.T."/>
            <person name="Jenkins J."/>
            <person name="Shu S."/>
            <person name="Juenger T.E."/>
            <person name="Schmutz J."/>
        </authorList>
    </citation>
    <scope>NUCLEOTIDE SEQUENCE</scope>
    <source>
        <strain evidence="11">AP13</strain>
    </source>
</reference>
<dbReference type="GO" id="GO:0000139">
    <property type="term" value="C:Golgi membrane"/>
    <property type="evidence" value="ECO:0007669"/>
    <property type="project" value="UniProtKB-SubCell"/>
</dbReference>
<gene>
    <name evidence="11" type="ORF">PVAP13_9KG477700</name>
</gene>
<evidence type="ECO:0000256" key="4">
    <source>
        <dbReference type="ARBA" id="ARBA00022692"/>
    </source>
</evidence>
<proteinExistence type="inferred from homology"/>
<sequence length="438" mass="49898">MVQVPAMKRVKGRAPLSVVVAIIGGLALAGIIFTEDLRSLTEIMDKKKEKQEEEEKRTSSLPARARMMLTRPVQEATPAAKEAFDPRRCSTTEGYWAYNWTKRLPYTDQTCPFVDRQISCQRNGRPDSDYLYWDWHLDGCTLPSGPLSIRERRFDPAAVLEKLRGKRMLFVGDSLQMGQWLSFVCLVNSALHYSARTMERTTTLSVFTATEYNATIEFYWAPFLVEANSDRNIRLGAGGRVLHVDAVELHAKHWEGADILVFDSYVWWMSGSRIKAVWGAFGDDGYEELDAWVAFRLGLKTWANWVDANIDPNATRVFFMSISTTHMRSEDWGRDGGIRCYNETWPITRRGYWGSGADRRMMEVMSDVVGRMRVPVTLLNVTQLTEHRADAHVSVYTETGGELLTAAQRADPRAHADCIHWCLPGVPDTWNQILYAHL</sequence>
<feature type="domain" description="Trichome birefringence-like N-terminal" evidence="10">
    <location>
        <begin position="88"/>
        <end position="140"/>
    </location>
</feature>
<dbReference type="InterPro" id="IPR029962">
    <property type="entry name" value="TBL"/>
</dbReference>
<evidence type="ECO:0000313" key="12">
    <source>
        <dbReference type="Proteomes" id="UP000823388"/>
    </source>
</evidence>
<evidence type="ECO:0000256" key="2">
    <source>
        <dbReference type="ARBA" id="ARBA00007727"/>
    </source>
</evidence>
<dbReference type="Pfam" id="PF13839">
    <property type="entry name" value="PC-Esterase"/>
    <property type="match status" value="1"/>
</dbReference>
<dbReference type="InterPro" id="IPR025846">
    <property type="entry name" value="TBL_N"/>
</dbReference>
<keyword evidence="12" id="KW-1185">Reference proteome</keyword>
<dbReference type="InterPro" id="IPR026057">
    <property type="entry name" value="TBL_C"/>
</dbReference>
<evidence type="ECO:0000256" key="3">
    <source>
        <dbReference type="ARBA" id="ARBA00022679"/>
    </source>
</evidence>
<keyword evidence="5" id="KW-0735">Signal-anchor</keyword>
<keyword evidence="3" id="KW-0808">Transferase</keyword>
<keyword evidence="6" id="KW-1133">Transmembrane helix</keyword>
<keyword evidence="4" id="KW-0812">Transmembrane</keyword>
<evidence type="ECO:0000256" key="8">
    <source>
        <dbReference type="ARBA" id="ARBA00023136"/>
    </source>
</evidence>
<feature type="domain" description="Trichome birefringence-like C-terminal" evidence="9">
    <location>
        <begin position="153"/>
        <end position="436"/>
    </location>
</feature>
<dbReference type="Pfam" id="PF14416">
    <property type="entry name" value="PMR5N"/>
    <property type="match status" value="1"/>
</dbReference>
<dbReference type="AlphaFoldDB" id="A0A8T0NV39"/>
<evidence type="ECO:0000256" key="5">
    <source>
        <dbReference type="ARBA" id="ARBA00022968"/>
    </source>
</evidence>